<comment type="caution">
    <text evidence="5">Lacks conserved residue(s) required for the propagation of feature annotation.</text>
</comment>
<feature type="binding site" evidence="5">
    <location>
        <position position="221"/>
    </location>
    <ligand>
        <name>ATP</name>
        <dbReference type="ChEBI" id="CHEBI:30616"/>
    </ligand>
</feature>
<evidence type="ECO:0000256" key="6">
    <source>
        <dbReference type="SAM" id="MobiDB-lite"/>
    </source>
</evidence>
<organism evidence="8 9">
    <name type="scientific">Haloglomus irregulare</name>
    <dbReference type="NCBI Taxonomy" id="2234134"/>
    <lineage>
        <taxon>Archaea</taxon>
        <taxon>Methanobacteriati</taxon>
        <taxon>Methanobacteriota</taxon>
        <taxon>Stenosarchaea group</taxon>
        <taxon>Halobacteria</taxon>
        <taxon>Halobacteriales</taxon>
        <taxon>Natronomonadaceae</taxon>
        <taxon>Haloglomus</taxon>
    </lineage>
</organism>
<keyword evidence="3 5" id="KW-0547">Nucleotide-binding</keyword>
<dbReference type="NCBIfam" id="TIGR02928">
    <property type="entry name" value="orc1/cdc6 family replication initiation protein"/>
    <property type="match status" value="1"/>
</dbReference>
<evidence type="ECO:0000256" key="3">
    <source>
        <dbReference type="ARBA" id="ARBA00022741"/>
    </source>
</evidence>
<reference evidence="8 9" key="1">
    <citation type="submission" date="2018-06" db="EMBL/GenBank/DDBJ databases">
        <title>Natronomonas sp. F16-60 a new haloarchaeon isolated from a solar saltern of Isla Cristina, Huelva, Spain.</title>
        <authorList>
            <person name="Duran-Viseras A."/>
            <person name="Sanchez-Porro C."/>
            <person name="Ventosa A."/>
        </authorList>
    </citation>
    <scope>NUCLEOTIDE SEQUENCE [LARGE SCALE GENOMIC DNA]</scope>
    <source>
        <strain evidence="8 9">F16-60</strain>
    </source>
</reference>
<keyword evidence="9" id="KW-1185">Reference proteome</keyword>
<feature type="region of interest" description="Disordered" evidence="6">
    <location>
        <begin position="1"/>
        <end position="29"/>
    </location>
</feature>
<dbReference type="SUPFAM" id="SSF52540">
    <property type="entry name" value="P-loop containing nucleoside triphosphate hydrolases"/>
    <property type="match status" value="1"/>
</dbReference>
<dbReference type="Proteomes" id="UP000319894">
    <property type="component" value="Unassembled WGS sequence"/>
</dbReference>
<keyword evidence="4 5" id="KW-0067">ATP-binding</keyword>
<keyword evidence="8" id="KW-0132">Cell division</keyword>
<evidence type="ECO:0000313" key="8">
    <source>
        <dbReference type="EMBL" id="TSD09186.1"/>
    </source>
</evidence>
<dbReference type="PANTHER" id="PTHR10763:SF22">
    <property type="entry name" value="ORC1-TYPE DNA REPLICATION PROTEIN"/>
    <property type="match status" value="1"/>
</dbReference>
<comment type="function">
    <text evidence="5">Involved in regulation of DNA replication.</text>
</comment>
<keyword evidence="8" id="KW-0131">Cell cycle</keyword>
<dbReference type="Gene3D" id="1.10.10.10">
    <property type="entry name" value="Winged helix-like DNA-binding domain superfamily/Winged helix DNA-binding domain"/>
    <property type="match status" value="1"/>
</dbReference>
<evidence type="ECO:0000259" key="7">
    <source>
        <dbReference type="SMART" id="SM01074"/>
    </source>
</evidence>
<name>A0A554MVM7_9EURY</name>
<evidence type="ECO:0000256" key="2">
    <source>
        <dbReference type="ARBA" id="ARBA00022705"/>
    </source>
</evidence>
<dbReference type="InterPro" id="IPR041664">
    <property type="entry name" value="AAA_16"/>
</dbReference>
<accession>A0A554MVM7</accession>
<gene>
    <name evidence="8" type="ORF">DP107_16805</name>
</gene>
<dbReference type="CDD" id="cd08768">
    <property type="entry name" value="Cdc6_C"/>
    <property type="match status" value="1"/>
</dbReference>
<proteinExistence type="inferred from homology"/>
<dbReference type="HAMAP" id="MF_01407">
    <property type="entry name" value="ORC1_type_DNA_replic_protein"/>
    <property type="match status" value="1"/>
</dbReference>
<feature type="compositionally biased region" description="Basic and acidic residues" evidence="6">
    <location>
        <begin position="15"/>
        <end position="29"/>
    </location>
</feature>
<dbReference type="GO" id="GO:0051301">
    <property type="term" value="P:cell division"/>
    <property type="evidence" value="ECO:0007669"/>
    <property type="project" value="UniProtKB-KW"/>
</dbReference>
<keyword evidence="2 5" id="KW-0235">DNA replication</keyword>
<dbReference type="InterPro" id="IPR036388">
    <property type="entry name" value="WH-like_DNA-bd_sf"/>
</dbReference>
<evidence type="ECO:0000313" key="9">
    <source>
        <dbReference type="Proteomes" id="UP000319894"/>
    </source>
</evidence>
<feature type="binding site" evidence="5">
    <location>
        <position position="209"/>
    </location>
    <ligand>
        <name>ATP</name>
        <dbReference type="ChEBI" id="CHEBI:30616"/>
    </ligand>
</feature>
<evidence type="ECO:0000256" key="5">
    <source>
        <dbReference type="HAMAP-Rule" id="MF_01407"/>
    </source>
</evidence>
<dbReference type="GO" id="GO:0005524">
    <property type="term" value="F:ATP binding"/>
    <property type="evidence" value="ECO:0007669"/>
    <property type="project" value="UniProtKB-UniRule"/>
</dbReference>
<dbReference type="SUPFAM" id="SSF46785">
    <property type="entry name" value="Winged helix' DNA-binding domain"/>
    <property type="match status" value="1"/>
</dbReference>
<dbReference type="InParanoid" id="A0A554MVM7"/>
<dbReference type="AlphaFoldDB" id="A0A554MVM7"/>
<dbReference type="InterPro" id="IPR014277">
    <property type="entry name" value="Orc1/Cdc6_arc"/>
</dbReference>
<evidence type="ECO:0000256" key="4">
    <source>
        <dbReference type="ARBA" id="ARBA00022840"/>
    </source>
</evidence>
<evidence type="ECO:0000256" key="1">
    <source>
        <dbReference type="ARBA" id="ARBA00006184"/>
    </source>
</evidence>
<dbReference type="Pfam" id="PF09079">
    <property type="entry name" value="WHD_Cdc6"/>
    <property type="match status" value="1"/>
</dbReference>
<dbReference type="Gene3D" id="3.40.50.300">
    <property type="entry name" value="P-loop containing nucleotide triphosphate hydrolases"/>
    <property type="match status" value="1"/>
</dbReference>
<sequence>MSRYASNSNIFDQEEVLREDHHPDELPERSEELDQLHMALSPAARGVGANNVFLYGKAGQGKTAAAKKELSELQYHAEQESDHLDLTALYISCESDDISTSFRAASRIYMELTGNDRPTGYSTDAVVDMMYDAMNEIGGTIIIVLDEIDSLGTDDRILYSLPRARSQGYVNDNVYPSVIGISNDLQWRDNLSPKVKSSLYDDSVLFSPYNAEQLRQILRRRGAKGFRSAELVKIDENTSVDESNEKVVTIDNSGDEYVFRSGVLPTDAIPLVSAIAAQDKGDARQAIKYLRKAGEIADRAGDTTVEDTHVRAAESQVEKETVREAMLEMTTQAQLTLAAITVVELAGDTPARTKPIYGVYKSIAEEVGSDKLVQRRMRDHLKELDMQGIIDARKKTGGSVGGPAYHFELQVERDIVKDVLKNVTRFASIDFDSIGSDDQPGLERYT</sequence>
<dbReference type="InterPro" id="IPR050311">
    <property type="entry name" value="ORC1/CDC6"/>
</dbReference>
<feature type="domain" description="Cdc6 C-terminal" evidence="7">
    <location>
        <begin position="337"/>
        <end position="420"/>
    </location>
</feature>
<feature type="compositionally biased region" description="Polar residues" evidence="6">
    <location>
        <begin position="1"/>
        <end position="11"/>
    </location>
</feature>
<dbReference type="InterPro" id="IPR027417">
    <property type="entry name" value="P-loop_NTPase"/>
</dbReference>
<dbReference type="OrthoDB" id="195574at2157"/>
<dbReference type="EMBL" id="QMDX01000016">
    <property type="protein sequence ID" value="TSD09186.1"/>
    <property type="molecule type" value="Genomic_DNA"/>
</dbReference>
<dbReference type="PANTHER" id="PTHR10763">
    <property type="entry name" value="CELL DIVISION CONTROL PROTEIN 6-RELATED"/>
    <property type="match status" value="1"/>
</dbReference>
<dbReference type="Pfam" id="PF13191">
    <property type="entry name" value="AAA_16"/>
    <property type="match status" value="1"/>
</dbReference>
<dbReference type="InterPro" id="IPR055237">
    <property type="entry name" value="Cdc6_lid"/>
</dbReference>
<dbReference type="Pfam" id="PF22703">
    <property type="entry name" value="Cdc6_lid"/>
    <property type="match status" value="1"/>
</dbReference>
<comment type="caution">
    <text evidence="8">The sequence shown here is derived from an EMBL/GenBank/DDBJ whole genome shotgun (WGS) entry which is preliminary data.</text>
</comment>
<protein>
    <recommendedName>
        <fullName evidence="5">ORC1-type DNA replication protein</fullName>
    </recommendedName>
</protein>
<dbReference type="GO" id="GO:0006260">
    <property type="term" value="P:DNA replication"/>
    <property type="evidence" value="ECO:0007669"/>
    <property type="project" value="UniProtKB-UniRule"/>
</dbReference>
<dbReference type="SMART" id="SM01074">
    <property type="entry name" value="Cdc6_C"/>
    <property type="match status" value="1"/>
</dbReference>
<comment type="similarity">
    <text evidence="1 5">Belongs to the CDC6/cdc18 family.</text>
</comment>
<dbReference type="InterPro" id="IPR015163">
    <property type="entry name" value="Cdc6_C"/>
</dbReference>
<dbReference type="Gene3D" id="1.10.8.60">
    <property type="match status" value="1"/>
</dbReference>
<dbReference type="InterPro" id="IPR036390">
    <property type="entry name" value="WH_DNA-bd_sf"/>
</dbReference>